<dbReference type="Ensembl" id="ENSORLT00015011758.1">
    <property type="protein sequence ID" value="ENSORLP00015001968.1"/>
    <property type="gene ID" value="ENSORLG00015002620.1"/>
</dbReference>
<feature type="domain" description="TH1" evidence="1">
    <location>
        <begin position="31"/>
        <end position="205"/>
    </location>
</feature>
<reference evidence="2 3" key="2">
    <citation type="submission" date="2017-04" db="EMBL/GenBank/DDBJ databases">
        <title>CpG methylation of centromeres and impact of large insertions on vertebrate speciation.</title>
        <authorList>
            <person name="Ichikawa K."/>
            <person name="Yoshimura J."/>
            <person name="Morishita S."/>
        </authorList>
    </citation>
    <scope>NUCLEOTIDE SEQUENCE</scope>
    <source>
        <strain evidence="2 3">HSOK</strain>
    </source>
</reference>
<dbReference type="Pfam" id="PF06017">
    <property type="entry name" value="Myosin_TH1"/>
    <property type="match status" value="1"/>
</dbReference>
<name>A0A3P9H3C5_ORYLA</name>
<dbReference type="PROSITE" id="PS51757">
    <property type="entry name" value="TH1"/>
    <property type="match status" value="1"/>
</dbReference>
<proteinExistence type="predicted"/>
<organism evidence="2 3">
    <name type="scientific">Oryzias latipes</name>
    <name type="common">Japanese rice fish</name>
    <name type="synonym">Japanese killifish</name>
    <dbReference type="NCBI Taxonomy" id="8090"/>
    <lineage>
        <taxon>Eukaryota</taxon>
        <taxon>Metazoa</taxon>
        <taxon>Chordata</taxon>
        <taxon>Craniata</taxon>
        <taxon>Vertebrata</taxon>
        <taxon>Euteleostomi</taxon>
        <taxon>Actinopterygii</taxon>
        <taxon>Neopterygii</taxon>
        <taxon>Teleostei</taxon>
        <taxon>Neoteleostei</taxon>
        <taxon>Acanthomorphata</taxon>
        <taxon>Ovalentaria</taxon>
        <taxon>Atherinomorphae</taxon>
        <taxon>Beloniformes</taxon>
        <taxon>Adrianichthyidae</taxon>
        <taxon>Oryziinae</taxon>
        <taxon>Oryzias</taxon>
    </lineage>
</organism>
<dbReference type="AlphaFoldDB" id="A0A3P9H3C5"/>
<evidence type="ECO:0000313" key="3">
    <source>
        <dbReference type="Proteomes" id="UP000265200"/>
    </source>
</evidence>
<evidence type="ECO:0000259" key="1">
    <source>
        <dbReference type="PROSITE" id="PS51757"/>
    </source>
</evidence>
<dbReference type="GO" id="GO:0016459">
    <property type="term" value="C:myosin complex"/>
    <property type="evidence" value="ECO:0007669"/>
    <property type="project" value="InterPro"/>
</dbReference>
<reference key="1">
    <citation type="journal article" date="2007" name="Nature">
        <title>The medaka draft genome and insights into vertebrate genome evolution.</title>
        <authorList>
            <person name="Kasahara M."/>
            <person name="Naruse K."/>
            <person name="Sasaki S."/>
            <person name="Nakatani Y."/>
            <person name="Qu W."/>
            <person name="Ahsan B."/>
            <person name="Yamada T."/>
            <person name="Nagayasu Y."/>
            <person name="Doi K."/>
            <person name="Kasai Y."/>
            <person name="Jindo T."/>
            <person name="Kobayashi D."/>
            <person name="Shimada A."/>
            <person name="Toyoda A."/>
            <person name="Kuroki Y."/>
            <person name="Fujiyama A."/>
            <person name="Sasaki T."/>
            <person name="Shimizu A."/>
            <person name="Asakawa S."/>
            <person name="Shimizu N."/>
            <person name="Hashimoto S."/>
            <person name="Yang J."/>
            <person name="Lee Y."/>
            <person name="Matsushima K."/>
            <person name="Sugano S."/>
            <person name="Sakaizumi M."/>
            <person name="Narita T."/>
            <person name="Ohishi K."/>
            <person name="Haga S."/>
            <person name="Ohta F."/>
            <person name="Nomoto H."/>
            <person name="Nogata K."/>
            <person name="Morishita T."/>
            <person name="Endo T."/>
            <person name="Shin-I T."/>
            <person name="Takeda H."/>
            <person name="Morishita S."/>
            <person name="Kohara Y."/>
        </authorList>
    </citation>
    <scope>NUCLEOTIDE SEQUENCE [LARGE SCALE GENOMIC DNA]</scope>
    <source>
        <strain>Hd-rR</strain>
    </source>
</reference>
<protein>
    <recommendedName>
        <fullName evidence="1">TH1 domain-containing protein</fullName>
    </recommendedName>
</protein>
<dbReference type="Proteomes" id="UP000265200">
    <property type="component" value="Chromosome 9"/>
</dbReference>
<evidence type="ECO:0000313" key="2">
    <source>
        <dbReference type="Ensembl" id="ENSORLP00015001968.1"/>
    </source>
</evidence>
<accession>A0A3P9H3C5</accession>
<dbReference type="InterPro" id="IPR010926">
    <property type="entry name" value="Myosin_TH1"/>
</dbReference>
<reference evidence="2" key="4">
    <citation type="submission" date="2025-09" db="UniProtKB">
        <authorList>
            <consortium name="Ensembl"/>
        </authorList>
    </citation>
    <scope>IDENTIFICATION</scope>
    <source>
        <strain evidence="2">HSOK</strain>
    </source>
</reference>
<sequence length="209" mass="23700">MVRKYVRGLTPQRKAQLQLKLVTSTIFKGNKDSYPQSVPQPFLDTRISDQEINPKILQTIRNERIKYSVPVIKYDRNGFKPRPRQLILTQTAAYLIEESKVKQRLVYVSLKGISVSNLTDGIIVLHISSEDPKQKGDLVIQCDHLYEFLTKLCVIANKQSAVRIVQGSIKMEIQAGKESAVDFSTGQEAMVYKAKNGHLMVVATRARVR</sequence>
<dbReference type="GO" id="GO:0003774">
    <property type="term" value="F:cytoskeletal motor activity"/>
    <property type="evidence" value="ECO:0007669"/>
    <property type="project" value="InterPro"/>
</dbReference>
<reference evidence="2" key="3">
    <citation type="submission" date="2025-08" db="UniProtKB">
        <authorList>
            <consortium name="Ensembl"/>
        </authorList>
    </citation>
    <scope>IDENTIFICATION</scope>
    <source>
        <strain evidence="2">HSOK</strain>
    </source>
</reference>